<dbReference type="RefSeq" id="WP_230738391.1">
    <property type="nucleotide sequence ID" value="NZ_JAJNDB010000006.1"/>
</dbReference>
<evidence type="ECO:0000313" key="2">
    <source>
        <dbReference type="EMBL" id="MCD2196536.1"/>
    </source>
</evidence>
<evidence type="ECO:0000313" key="3">
    <source>
        <dbReference type="Proteomes" id="UP001199469"/>
    </source>
</evidence>
<dbReference type="EMBL" id="JAJNDB010000006">
    <property type="protein sequence ID" value="MCD2196536.1"/>
    <property type="molecule type" value="Genomic_DNA"/>
</dbReference>
<name>A0ABS8PE45_9PSEU</name>
<accession>A0ABS8PE45</accession>
<keyword evidence="3" id="KW-1185">Reference proteome</keyword>
<organism evidence="2 3">
    <name type="scientific">Actinomycetospora endophytica</name>
    <dbReference type="NCBI Taxonomy" id="2291215"/>
    <lineage>
        <taxon>Bacteria</taxon>
        <taxon>Bacillati</taxon>
        <taxon>Actinomycetota</taxon>
        <taxon>Actinomycetes</taxon>
        <taxon>Pseudonocardiales</taxon>
        <taxon>Pseudonocardiaceae</taxon>
        <taxon>Actinomycetospora</taxon>
    </lineage>
</organism>
<reference evidence="2 3" key="1">
    <citation type="submission" date="2021-11" db="EMBL/GenBank/DDBJ databases">
        <title>Draft genome sequence of Actinomycetospora sp. SF1 isolated from the rhizosphere soil.</title>
        <authorList>
            <person name="Duangmal K."/>
            <person name="Chantavorakit T."/>
        </authorList>
    </citation>
    <scope>NUCLEOTIDE SEQUENCE [LARGE SCALE GENOMIC DNA]</scope>
    <source>
        <strain evidence="2 3">TBRC 5722</strain>
    </source>
</reference>
<proteinExistence type="predicted"/>
<evidence type="ECO:0000256" key="1">
    <source>
        <dbReference type="SAM" id="MobiDB-lite"/>
    </source>
</evidence>
<dbReference type="Proteomes" id="UP001199469">
    <property type="component" value="Unassembled WGS sequence"/>
</dbReference>
<comment type="caution">
    <text evidence="2">The sequence shown here is derived from an EMBL/GenBank/DDBJ whole genome shotgun (WGS) entry which is preliminary data.</text>
</comment>
<protein>
    <submittedName>
        <fullName evidence="2">Uncharacterized protein</fullName>
    </submittedName>
</protein>
<gene>
    <name evidence="2" type="ORF">LQ327_24480</name>
</gene>
<sequence length="49" mass="4917">MTRSQAPAAQILVIPVIMDGVAIRAPSYRPPTLSGPSSDIGGPGGVRTG</sequence>
<feature type="region of interest" description="Disordered" evidence="1">
    <location>
        <begin position="27"/>
        <end position="49"/>
    </location>
</feature>